<feature type="compositionally biased region" description="Acidic residues" evidence="1">
    <location>
        <begin position="16"/>
        <end position="29"/>
    </location>
</feature>
<sequence length="108" mass="11943">MAEKGRASAAQSSRLEEEEACFSDPDESEERPTNSLGGTVAESGYDFSRTVRAYAKQSACAACGEEMLPVWSEMRTELVFENACLANFLLYHDACARQHRWGAVARQT</sequence>
<gene>
    <name evidence="2" type="ORF">AB1Y20_001305</name>
</gene>
<name>A0AB34K7S4_PRYPA</name>
<reference evidence="2 3" key="1">
    <citation type="journal article" date="2024" name="Science">
        <title>Giant polyketide synthase enzymes in the biosynthesis of giant marine polyether toxins.</title>
        <authorList>
            <person name="Fallon T.R."/>
            <person name="Shende V.V."/>
            <person name="Wierzbicki I.H."/>
            <person name="Pendleton A.L."/>
            <person name="Watervoot N.F."/>
            <person name="Auber R.P."/>
            <person name="Gonzalez D.J."/>
            <person name="Wisecaver J.H."/>
            <person name="Moore B.S."/>
        </authorList>
    </citation>
    <scope>NUCLEOTIDE SEQUENCE [LARGE SCALE GENOMIC DNA]</scope>
    <source>
        <strain evidence="2 3">12B1</strain>
    </source>
</reference>
<evidence type="ECO:0000313" key="2">
    <source>
        <dbReference type="EMBL" id="KAL1530400.1"/>
    </source>
</evidence>
<dbReference type="EMBL" id="JBGBPQ010000001">
    <property type="protein sequence ID" value="KAL1530400.1"/>
    <property type="molecule type" value="Genomic_DNA"/>
</dbReference>
<evidence type="ECO:0000313" key="3">
    <source>
        <dbReference type="Proteomes" id="UP001515480"/>
    </source>
</evidence>
<protein>
    <submittedName>
        <fullName evidence="2">Uncharacterized protein</fullName>
    </submittedName>
</protein>
<dbReference type="AlphaFoldDB" id="A0AB34K7S4"/>
<dbReference type="Proteomes" id="UP001515480">
    <property type="component" value="Unassembled WGS sequence"/>
</dbReference>
<evidence type="ECO:0000256" key="1">
    <source>
        <dbReference type="SAM" id="MobiDB-lite"/>
    </source>
</evidence>
<organism evidence="2 3">
    <name type="scientific">Prymnesium parvum</name>
    <name type="common">Toxic golden alga</name>
    <dbReference type="NCBI Taxonomy" id="97485"/>
    <lineage>
        <taxon>Eukaryota</taxon>
        <taxon>Haptista</taxon>
        <taxon>Haptophyta</taxon>
        <taxon>Prymnesiophyceae</taxon>
        <taxon>Prymnesiales</taxon>
        <taxon>Prymnesiaceae</taxon>
        <taxon>Prymnesium</taxon>
    </lineage>
</organism>
<keyword evidence="3" id="KW-1185">Reference proteome</keyword>
<comment type="caution">
    <text evidence="2">The sequence shown here is derived from an EMBL/GenBank/DDBJ whole genome shotgun (WGS) entry which is preliminary data.</text>
</comment>
<proteinExistence type="predicted"/>
<feature type="region of interest" description="Disordered" evidence="1">
    <location>
        <begin position="1"/>
        <end position="41"/>
    </location>
</feature>
<accession>A0AB34K7S4</accession>